<name>A0A5R9E9R4_9ACTN</name>
<dbReference type="OrthoDB" id="9795587at2"/>
<evidence type="ECO:0000256" key="1">
    <source>
        <dbReference type="SAM" id="MobiDB-lite"/>
    </source>
</evidence>
<organism evidence="3 4">
    <name type="scientific">Streptomyces marianii</name>
    <dbReference type="NCBI Taxonomy" id="1817406"/>
    <lineage>
        <taxon>Bacteria</taxon>
        <taxon>Bacillati</taxon>
        <taxon>Actinomycetota</taxon>
        <taxon>Actinomycetes</taxon>
        <taxon>Kitasatosporales</taxon>
        <taxon>Streptomycetaceae</taxon>
        <taxon>Streptomyces</taxon>
    </lineage>
</organism>
<evidence type="ECO:0000313" key="4">
    <source>
        <dbReference type="Proteomes" id="UP000305921"/>
    </source>
</evidence>
<dbReference type="InterPro" id="IPR000572">
    <property type="entry name" value="OxRdtase_Mopterin-bd_dom"/>
</dbReference>
<comment type="caution">
    <text evidence="3">The sequence shown here is derived from an EMBL/GenBank/DDBJ whole genome shotgun (WGS) entry which is preliminary data.</text>
</comment>
<feature type="region of interest" description="Disordered" evidence="1">
    <location>
        <begin position="1"/>
        <end position="115"/>
    </location>
</feature>
<protein>
    <recommendedName>
        <fullName evidence="2">Oxidoreductase molybdopterin-binding domain-containing protein</fullName>
    </recommendedName>
</protein>
<reference evidence="3 4" key="1">
    <citation type="submission" date="2019-05" db="EMBL/GenBank/DDBJ databases">
        <title>Streptomyces marianii sp. nov., a novel marine actinomycete from southern coast of India.</title>
        <authorList>
            <person name="Iniyan A.M."/>
            <person name="Wink J."/>
            <person name="Ramprasad E."/>
            <person name="Ramana C.V."/>
            <person name="Bunk B."/>
            <person name="Sproer C."/>
            <person name="Joseph F.-J.R.S."/>
            <person name="Vincent S.G.P."/>
        </authorList>
    </citation>
    <scope>NUCLEOTIDE SEQUENCE [LARGE SCALE GENOMIC DNA]</scope>
    <source>
        <strain evidence="3 4">ICN19</strain>
    </source>
</reference>
<feature type="domain" description="Oxidoreductase molybdopterin-binding" evidence="2">
    <location>
        <begin position="172"/>
        <end position="318"/>
    </location>
</feature>
<dbReference type="PANTHER" id="PTHR43032:SF4">
    <property type="entry name" value="OXIDOREDUCTASE MOLYBDOPTERIN-BINDING DOMAIN-CONTAINING PROTEIN"/>
    <property type="match status" value="1"/>
</dbReference>
<dbReference type="Gene3D" id="3.90.420.10">
    <property type="entry name" value="Oxidoreductase, molybdopterin-binding domain"/>
    <property type="match status" value="1"/>
</dbReference>
<feature type="compositionally biased region" description="Basic and acidic residues" evidence="1">
    <location>
        <begin position="91"/>
        <end position="107"/>
    </location>
</feature>
<keyword evidence="4" id="KW-1185">Reference proteome</keyword>
<proteinExistence type="predicted"/>
<dbReference type="AlphaFoldDB" id="A0A5R9E9R4"/>
<evidence type="ECO:0000313" key="3">
    <source>
        <dbReference type="EMBL" id="TLQ46860.1"/>
    </source>
</evidence>
<dbReference type="EMBL" id="VAWE01000001">
    <property type="protein sequence ID" value="TLQ46860.1"/>
    <property type="molecule type" value="Genomic_DNA"/>
</dbReference>
<gene>
    <name evidence="3" type="ORF">FEF34_31315</name>
</gene>
<evidence type="ECO:0000259" key="2">
    <source>
        <dbReference type="Pfam" id="PF00174"/>
    </source>
</evidence>
<accession>A0A5R9E9R4</accession>
<dbReference type="PANTHER" id="PTHR43032">
    <property type="entry name" value="PROTEIN-METHIONINE-SULFOXIDE REDUCTASE"/>
    <property type="match status" value="1"/>
</dbReference>
<feature type="compositionally biased region" description="Low complexity" evidence="1">
    <location>
        <begin position="24"/>
        <end position="82"/>
    </location>
</feature>
<dbReference type="Proteomes" id="UP000305921">
    <property type="component" value="Unassembled WGS sequence"/>
</dbReference>
<dbReference type="Pfam" id="PF00174">
    <property type="entry name" value="Oxidored_molyb"/>
    <property type="match status" value="1"/>
</dbReference>
<dbReference type="SUPFAM" id="SSF56524">
    <property type="entry name" value="Oxidoreductase molybdopterin-binding domain"/>
    <property type="match status" value="1"/>
</dbReference>
<dbReference type="InterPro" id="IPR036374">
    <property type="entry name" value="OxRdtase_Mopterin-bd_sf"/>
</dbReference>
<feature type="compositionally biased region" description="Pro residues" evidence="1">
    <location>
        <begin position="1"/>
        <end position="23"/>
    </location>
</feature>
<sequence length="341" mass="35932">MNETTPPPGPAPSDPPAPAPGTPVEPGTPTVPGTPVEPGTPTVPGTPVEPGTPTVPGTPVEPGTPTAPGTSAQPPPSASAAPEPEPEPEPEPDRDPAPDRDPDRDPDSEGAPVGRRTVLTVLGLGAAGVAAAPWLQRGLEAVLGSVADKDPTNLTGLLPNGGGFRYYSVAASVPRRTAADYRLTVGGLVERPAGFTLAALRRLPQTRLVRDVQCVTGWRVPDTPFEGVRLSELLDAVGVRPEARAVRFTCFDGAYSESLTLDQARRSDVLVCLRMQDEPLSHAHGGPVRLYVAPMYFYKSAKWLSGISLTRDVRPGYWEERGYDIDAWVGRSNGRDDAPTA</sequence>